<feature type="transmembrane region" description="Helical" evidence="10">
    <location>
        <begin position="138"/>
        <end position="157"/>
    </location>
</feature>
<evidence type="ECO:0000256" key="3">
    <source>
        <dbReference type="ARBA" id="ARBA00022606"/>
    </source>
</evidence>
<feature type="transmembrane region" description="Helical" evidence="10">
    <location>
        <begin position="42"/>
        <end position="63"/>
    </location>
</feature>
<dbReference type="InterPro" id="IPR004117">
    <property type="entry name" value="7tm6_olfct_rcpt"/>
</dbReference>
<dbReference type="Proteomes" id="UP000625711">
    <property type="component" value="Unassembled WGS sequence"/>
</dbReference>
<dbReference type="GO" id="GO:0005886">
    <property type="term" value="C:plasma membrane"/>
    <property type="evidence" value="ECO:0007669"/>
    <property type="project" value="UniProtKB-SubCell"/>
</dbReference>
<keyword evidence="4 10" id="KW-0812">Transmembrane</keyword>
<keyword evidence="9 10" id="KW-0807">Transducer</keyword>
<protein>
    <recommendedName>
        <fullName evidence="10">Odorant receptor</fullName>
    </recommendedName>
</protein>
<comment type="subcellular location">
    <subcellularLocation>
        <location evidence="1 10">Cell membrane</location>
        <topology evidence="1 10">Multi-pass membrane protein</topology>
    </subcellularLocation>
</comment>
<keyword evidence="3 10" id="KW-0716">Sensory transduction</keyword>
<evidence type="ECO:0000313" key="11">
    <source>
        <dbReference type="EMBL" id="KAF7285665.1"/>
    </source>
</evidence>
<name>A0A834ISS0_RHYFE</name>
<reference evidence="11" key="1">
    <citation type="submission" date="2020-08" db="EMBL/GenBank/DDBJ databases">
        <title>Genome sequencing and assembly of the red palm weevil Rhynchophorus ferrugineus.</title>
        <authorList>
            <person name="Dias G.B."/>
            <person name="Bergman C.M."/>
            <person name="Manee M."/>
        </authorList>
    </citation>
    <scope>NUCLEOTIDE SEQUENCE</scope>
    <source>
        <strain evidence="11">AA-2017</strain>
        <tissue evidence="11">Whole larva</tissue>
    </source>
</reference>
<evidence type="ECO:0000256" key="10">
    <source>
        <dbReference type="RuleBase" id="RU351113"/>
    </source>
</evidence>
<evidence type="ECO:0000256" key="8">
    <source>
        <dbReference type="ARBA" id="ARBA00023170"/>
    </source>
</evidence>
<comment type="caution">
    <text evidence="11">The sequence shown here is derived from an EMBL/GenBank/DDBJ whole genome shotgun (WGS) entry which is preliminary data.</text>
</comment>
<dbReference type="EMBL" id="JAACXV010000048">
    <property type="protein sequence ID" value="KAF7285665.1"/>
    <property type="molecule type" value="Genomic_DNA"/>
</dbReference>
<evidence type="ECO:0000313" key="12">
    <source>
        <dbReference type="Proteomes" id="UP000625711"/>
    </source>
</evidence>
<comment type="similarity">
    <text evidence="10">Belongs to the insect chemoreceptor superfamily. Heteromeric odorant receptor channel (TC 1.A.69) family.</text>
</comment>
<keyword evidence="5 10" id="KW-0552">Olfaction</keyword>
<evidence type="ECO:0000256" key="2">
    <source>
        <dbReference type="ARBA" id="ARBA00022475"/>
    </source>
</evidence>
<keyword evidence="8 10" id="KW-0675">Receptor</keyword>
<evidence type="ECO:0000256" key="5">
    <source>
        <dbReference type="ARBA" id="ARBA00022725"/>
    </source>
</evidence>
<dbReference type="OrthoDB" id="6597368at2759"/>
<dbReference type="PANTHER" id="PTHR21137">
    <property type="entry name" value="ODORANT RECEPTOR"/>
    <property type="match status" value="1"/>
</dbReference>
<dbReference type="GO" id="GO:0007165">
    <property type="term" value="P:signal transduction"/>
    <property type="evidence" value="ECO:0007669"/>
    <property type="project" value="UniProtKB-KW"/>
</dbReference>
<keyword evidence="6 10" id="KW-1133">Transmembrane helix</keyword>
<comment type="caution">
    <text evidence="10">Lacks conserved residue(s) required for the propagation of feature annotation.</text>
</comment>
<evidence type="ECO:0000256" key="7">
    <source>
        <dbReference type="ARBA" id="ARBA00023136"/>
    </source>
</evidence>
<proteinExistence type="inferred from homology"/>
<organism evidence="11 12">
    <name type="scientific">Rhynchophorus ferrugineus</name>
    <name type="common">Red palm weevil</name>
    <name type="synonym">Curculio ferrugineus</name>
    <dbReference type="NCBI Taxonomy" id="354439"/>
    <lineage>
        <taxon>Eukaryota</taxon>
        <taxon>Metazoa</taxon>
        <taxon>Ecdysozoa</taxon>
        <taxon>Arthropoda</taxon>
        <taxon>Hexapoda</taxon>
        <taxon>Insecta</taxon>
        <taxon>Pterygota</taxon>
        <taxon>Neoptera</taxon>
        <taxon>Endopterygota</taxon>
        <taxon>Coleoptera</taxon>
        <taxon>Polyphaga</taxon>
        <taxon>Cucujiformia</taxon>
        <taxon>Curculionidae</taxon>
        <taxon>Dryophthorinae</taxon>
        <taxon>Rhynchophorus</taxon>
    </lineage>
</organism>
<dbReference type="PANTHER" id="PTHR21137:SF35">
    <property type="entry name" value="ODORANT RECEPTOR 19A-RELATED"/>
    <property type="match status" value="1"/>
</dbReference>
<keyword evidence="12" id="KW-1185">Reference proteome</keyword>
<evidence type="ECO:0000256" key="6">
    <source>
        <dbReference type="ARBA" id="ARBA00022989"/>
    </source>
</evidence>
<keyword evidence="7 10" id="KW-0472">Membrane</keyword>
<dbReference type="GO" id="GO:0005549">
    <property type="term" value="F:odorant binding"/>
    <property type="evidence" value="ECO:0007669"/>
    <property type="project" value="InterPro"/>
</dbReference>
<dbReference type="Pfam" id="PF02949">
    <property type="entry name" value="7tm_6"/>
    <property type="match status" value="1"/>
</dbReference>
<dbReference type="AlphaFoldDB" id="A0A834ISS0"/>
<keyword evidence="2" id="KW-1003">Cell membrane</keyword>
<evidence type="ECO:0000256" key="4">
    <source>
        <dbReference type="ARBA" id="ARBA00022692"/>
    </source>
</evidence>
<gene>
    <name evidence="11" type="ORF">GWI33_010244</name>
</gene>
<feature type="transmembrane region" description="Helical" evidence="10">
    <location>
        <begin position="307"/>
        <end position="326"/>
    </location>
</feature>
<accession>A0A834ISS0</accession>
<dbReference type="GO" id="GO:0004984">
    <property type="term" value="F:olfactory receptor activity"/>
    <property type="evidence" value="ECO:0007669"/>
    <property type="project" value="InterPro"/>
</dbReference>
<sequence length="404" mass="46957">MNLFIYKPNDFFARCIPLCYVMGAIPKEATDPNLKARIGYRVYSVILLGSALFFNSATFYKLFEMIIRRDYVEKIITNYMLASLHLAGIIKSLMTKSKKGGWLLSRMIEFEKKVYKSNDKHILTLYRRNIQAFRSLSGWYFVGIVIVVACYASSSIFRPKEFMIHGNETIEVKQVPMMIISPFDQHDQHMAAFFWSTCTGGFLAIYFVTGDLMCFGFTIFAFCQIDILKYFIENFSKKSQEIQNYHRCEPGHAFRIVQRECIIMHQDIIRYVEELNASMKYLMLVDFLPGSIQIASLLYQLMNNLNAIQIVLLGIFIITLIIRLHIYCNNANKITLESEMIGDIWYQSDWTEMPLDVQRNMMICIARTQKPLTITVADFQNASLATFVAIMKATYTYMMFLTTF</sequence>
<evidence type="ECO:0000256" key="1">
    <source>
        <dbReference type="ARBA" id="ARBA00004651"/>
    </source>
</evidence>
<evidence type="ECO:0000256" key="9">
    <source>
        <dbReference type="ARBA" id="ARBA00023224"/>
    </source>
</evidence>